<dbReference type="AlphaFoldDB" id="A0A223S6H9"/>
<organism evidence="1 2">
    <name type="scientific">Nocardiopsis gilva YIM 90087</name>
    <dbReference type="NCBI Taxonomy" id="1235441"/>
    <lineage>
        <taxon>Bacteria</taxon>
        <taxon>Bacillati</taxon>
        <taxon>Actinomycetota</taxon>
        <taxon>Actinomycetes</taxon>
        <taxon>Streptosporangiales</taxon>
        <taxon>Nocardiopsidaceae</taxon>
        <taxon>Nocardiopsis</taxon>
    </lineage>
</organism>
<protein>
    <submittedName>
        <fullName evidence="1">Uncharacterized protein</fullName>
    </submittedName>
</protein>
<accession>A0A223S6H9</accession>
<gene>
    <name evidence="1" type="ORF">CDO52_13315</name>
</gene>
<keyword evidence="2" id="KW-1185">Reference proteome</keyword>
<reference evidence="1 2" key="1">
    <citation type="submission" date="2017-08" db="EMBL/GenBank/DDBJ databases">
        <title>The complete genome sequence of Nocardiopsis gilva YIM 90087.</title>
        <authorList>
            <person name="Yin M."/>
            <person name="Tang S."/>
        </authorList>
    </citation>
    <scope>NUCLEOTIDE SEQUENCE [LARGE SCALE GENOMIC DNA]</scope>
    <source>
        <strain evidence="1 2">YIM 90087</strain>
    </source>
</reference>
<dbReference type="Proteomes" id="UP000215005">
    <property type="component" value="Chromosome"/>
</dbReference>
<evidence type="ECO:0000313" key="1">
    <source>
        <dbReference type="EMBL" id="ASU83639.1"/>
    </source>
</evidence>
<sequence>MSSGRDDADALRREIEELRVLVTFRGALAVDPREPPPLVQGEVERLRWQRDDIAWRRRCLSKR</sequence>
<dbReference type="EMBL" id="CP022753">
    <property type="protein sequence ID" value="ASU83639.1"/>
    <property type="molecule type" value="Genomic_DNA"/>
</dbReference>
<proteinExistence type="predicted"/>
<dbReference type="RefSeq" id="WP_017616739.1">
    <property type="nucleotide sequence ID" value="NZ_ANBG01000021.1"/>
</dbReference>
<dbReference type="KEGG" id="ngv:CDO52_13315"/>
<evidence type="ECO:0000313" key="2">
    <source>
        <dbReference type="Proteomes" id="UP000215005"/>
    </source>
</evidence>
<name>A0A223S6H9_9ACTN</name>